<keyword evidence="2" id="KW-1185">Reference proteome</keyword>
<dbReference type="InterPro" id="IPR043502">
    <property type="entry name" value="DNA/RNA_pol_sf"/>
</dbReference>
<dbReference type="PANTHER" id="PTHR33050">
    <property type="entry name" value="REVERSE TRANSCRIPTASE DOMAIN-CONTAINING PROTEIN"/>
    <property type="match status" value="1"/>
</dbReference>
<dbReference type="InterPro" id="IPR052055">
    <property type="entry name" value="Hepadnavirus_pol/RT"/>
</dbReference>
<dbReference type="EMBL" id="KN837226">
    <property type="protein sequence ID" value="KIJ32474.1"/>
    <property type="molecule type" value="Genomic_DNA"/>
</dbReference>
<dbReference type="AlphaFoldDB" id="A0A0C9UCR6"/>
<sequence>TLYAAPLPSPPVSELNNSIALQTIQLQPHLFKIVTPINIARFEKLLLSHPNRPYVESVCLGLRTGFWPHATIPLDSPDTFDFSDRPQSDEAQAFIRDQRDKEIAADRFSPSFGPDLLPGMFSSPIGAVPKPHSSGMRLITDQSAGPHALNSFIPRDTTSVRYDNIHDFGKILRSVHSHYGRAPAYLFKSDCSEAFHRIPMHALWQIRQIVTVDGQRHVDRCLVFGNHGAPNIWCSLMALVVWIAIFIKHIEDLLHYMDNAFCYDMDPALEFYAPYNSHYPKKQVALLRLWDELGLPHSTKKQEFGSTLTIIGFHVDPLCMSLTIPLSARDELVAAIHHFTESSNGQHHPLYQWQRLLGWANWALNVFPLLRPALQSSYSKIAGKSLRNAGIYLNKAVMRNLRWFAEQVRTNHGLLFFVDKEWDFSQADSIILCDASTVDLEFYVPAKSLGFASGIPSNPLISNILFYEALTVASAIAWAAALTSPPRRLLVYTDSLDTVEMFHSLRAKDGYNELLLFAVELLMQKRISLQVCHIASSNNTVADTISRGLFSLAHQLVPSIRIGTFEPPRLALGEDDL</sequence>
<dbReference type="PANTHER" id="PTHR33050:SF7">
    <property type="entry name" value="RIBONUCLEASE H"/>
    <property type="match status" value="1"/>
</dbReference>
<dbReference type="Proteomes" id="UP000054279">
    <property type="component" value="Unassembled WGS sequence"/>
</dbReference>
<name>A0A0C9UCR6_SPHS4</name>
<evidence type="ECO:0000313" key="2">
    <source>
        <dbReference type="Proteomes" id="UP000054279"/>
    </source>
</evidence>
<gene>
    <name evidence="1" type="ORF">M422DRAFT_184433</name>
</gene>
<feature type="non-terminal residue" evidence="1">
    <location>
        <position position="1"/>
    </location>
</feature>
<dbReference type="SUPFAM" id="SSF56672">
    <property type="entry name" value="DNA/RNA polymerases"/>
    <property type="match status" value="1"/>
</dbReference>
<accession>A0A0C9UCR6</accession>
<proteinExistence type="predicted"/>
<evidence type="ECO:0000313" key="1">
    <source>
        <dbReference type="EMBL" id="KIJ32474.1"/>
    </source>
</evidence>
<dbReference type="OrthoDB" id="3248529at2759"/>
<protein>
    <submittedName>
        <fullName evidence="1">Uncharacterized protein</fullName>
    </submittedName>
</protein>
<organism evidence="1 2">
    <name type="scientific">Sphaerobolus stellatus (strain SS14)</name>
    <dbReference type="NCBI Taxonomy" id="990650"/>
    <lineage>
        <taxon>Eukaryota</taxon>
        <taxon>Fungi</taxon>
        <taxon>Dikarya</taxon>
        <taxon>Basidiomycota</taxon>
        <taxon>Agaricomycotina</taxon>
        <taxon>Agaricomycetes</taxon>
        <taxon>Phallomycetidae</taxon>
        <taxon>Geastrales</taxon>
        <taxon>Sphaerobolaceae</taxon>
        <taxon>Sphaerobolus</taxon>
    </lineage>
</organism>
<reference evidence="1 2" key="1">
    <citation type="submission" date="2014-06" db="EMBL/GenBank/DDBJ databases">
        <title>Evolutionary Origins and Diversification of the Mycorrhizal Mutualists.</title>
        <authorList>
            <consortium name="DOE Joint Genome Institute"/>
            <consortium name="Mycorrhizal Genomics Consortium"/>
            <person name="Kohler A."/>
            <person name="Kuo A."/>
            <person name="Nagy L.G."/>
            <person name="Floudas D."/>
            <person name="Copeland A."/>
            <person name="Barry K.W."/>
            <person name="Cichocki N."/>
            <person name="Veneault-Fourrey C."/>
            <person name="LaButti K."/>
            <person name="Lindquist E.A."/>
            <person name="Lipzen A."/>
            <person name="Lundell T."/>
            <person name="Morin E."/>
            <person name="Murat C."/>
            <person name="Riley R."/>
            <person name="Ohm R."/>
            <person name="Sun H."/>
            <person name="Tunlid A."/>
            <person name="Henrissat B."/>
            <person name="Grigoriev I.V."/>
            <person name="Hibbett D.S."/>
            <person name="Martin F."/>
        </authorList>
    </citation>
    <scope>NUCLEOTIDE SEQUENCE [LARGE SCALE GENOMIC DNA]</scope>
    <source>
        <strain evidence="1 2">SS14</strain>
    </source>
</reference>
<dbReference type="HOGENOM" id="CLU_006058_0_2_1"/>